<comment type="caution">
    <text evidence="1">The sequence shown here is derived from an EMBL/GenBank/DDBJ whole genome shotgun (WGS) entry which is preliminary data.</text>
</comment>
<name>A0A2M7E7Z4_9BACT</name>
<organism evidence="1 2">
    <name type="scientific">bacterium (Candidatus Ratteibacteria) CG01_land_8_20_14_3_00_40_19</name>
    <dbReference type="NCBI Taxonomy" id="2014290"/>
    <lineage>
        <taxon>Bacteria</taxon>
        <taxon>Candidatus Ratteibacteria</taxon>
    </lineage>
</organism>
<protein>
    <submittedName>
        <fullName evidence="1">Uncharacterized protein</fullName>
    </submittedName>
</protein>
<dbReference type="EMBL" id="PETL01000254">
    <property type="protein sequence ID" value="PIV63834.1"/>
    <property type="molecule type" value="Genomic_DNA"/>
</dbReference>
<reference evidence="2" key="1">
    <citation type="submission" date="2017-09" db="EMBL/GenBank/DDBJ databases">
        <title>Depth-based differentiation of microbial function through sediment-hosted aquifers and enrichment of novel symbionts in the deep terrestrial subsurface.</title>
        <authorList>
            <person name="Probst A.J."/>
            <person name="Ladd B."/>
            <person name="Jarett J.K."/>
            <person name="Geller-Mcgrath D.E."/>
            <person name="Sieber C.M.K."/>
            <person name="Emerson J.B."/>
            <person name="Anantharaman K."/>
            <person name="Thomas B.C."/>
            <person name="Malmstrom R."/>
            <person name="Stieglmeier M."/>
            <person name="Klingl A."/>
            <person name="Woyke T."/>
            <person name="Ryan C.M."/>
            <person name="Banfield J.F."/>
        </authorList>
    </citation>
    <scope>NUCLEOTIDE SEQUENCE [LARGE SCALE GENOMIC DNA]</scope>
</reference>
<dbReference type="Proteomes" id="UP000228886">
    <property type="component" value="Unassembled WGS sequence"/>
</dbReference>
<sequence>MFEELHNYEVSRDFLSVFPLKRYGYTFESRLNAKDGWEKKVICSVLKNGTERYVSTTFPNEKRYLKFLEVSSLLKKYRKLHPEIFRVYEEERTVVCQYTGEFLPPLLLSEEAYSAIDAVRDYLVLLNSISLREETFEVPCGLEGFFELSDQLPQLLLSFISETKDILPRLRERGIHFPYGSGIEDPDIKNFRILREDKEVSSGGRERFRALTTDYDCWSEKINCFWATGYFYASLRWLDEVSPGISRKCNEYILRTMNFKDQREEFMFWLGAFSGYCRYKKAIKQAISEHRMDEFQDKLEIIKELNKKVFHLAKRLIEMKEEEIAHRNGLQLSTD</sequence>
<evidence type="ECO:0000313" key="1">
    <source>
        <dbReference type="EMBL" id="PIV63834.1"/>
    </source>
</evidence>
<gene>
    <name evidence="1" type="ORF">COS11_05340</name>
</gene>
<accession>A0A2M7E7Z4</accession>
<dbReference type="AlphaFoldDB" id="A0A2M7E7Z4"/>
<evidence type="ECO:0000313" key="2">
    <source>
        <dbReference type="Proteomes" id="UP000228886"/>
    </source>
</evidence>
<proteinExistence type="predicted"/>